<organism evidence="35">
    <name type="scientific">Notodromas monacha</name>
    <dbReference type="NCBI Taxonomy" id="399045"/>
    <lineage>
        <taxon>Eukaryota</taxon>
        <taxon>Metazoa</taxon>
        <taxon>Ecdysozoa</taxon>
        <taxon>Arthropoda</taxon>
        <taxon>Crustacea</taxon>
        <taxon>Oligostraca</taxon>
        <taxon>Ostracoda</taxon>
        <taxon>Podocopa</taxon>
        <taxon>Podocopida</taxon>
        <taxon>Cypridocopina</taxon>
        <taxon>Cypridoidea</taxon>
        <taxon>Cyprididae</taxon>
        <taxon>Notodromas</taxon>
    </lineage>
</organism>
<dbReference type="FunFam" id="3.40.630.10:FF:000084">
    <property type="entry name" value="Carboxypeptidase B2"/>
    <property type="match status" value="1"/>
</dbReference>
<dbReference type="InterPro" id="IPR057246">
    <property type="entry name" value="CARBOXYPEPT_ZN_1"/>
</dbReference>
<dbReference type="PROSITE" id="PS00061">
    <property type="entry name" value="ADH_SHORT"/>
    <property type="match status" value="1"/>
</dbReference>
<dbReference type="PROSITE" id="PS00584">
    <property type="entry name" value="PFKB_KINASES_2"/>
    <property type="match status" value="1"/>
</dbReference>
<keyword evidence="11" id="KW-0862">Zinc</keyword>
<evidence type="ECO:0000256" key="27">
    <source>
        <dbReference type="ARBA" id="ARBA00072938"/>
    </source>
</evidence>
<dbReference type="CDD" id="cd02908">
    <property type="entry name" value="Macro_OAADPr_deacetylase"/>
    <property type="match status" value="1"/>
</dbReference>
<dbReference type="PROSITE" id="PS51154">
    <property type="entry name" value="MACRO"/>
    <property type="match status" value="1"/>
</dbReference>
<feature type="region of interest" description="Disordered" evidence="32">
    <location>
        <begin position="259"/>
        <end position="278"/>
    </location>
</feature>
<evidence type="ECO:0000313" key="35">
    <source>
        <dbReference type="EMBL" id="CAD7275891.1"/>
    </source>
</evidence>
<comment type="catalytic activity">
    <reaction evidence="24">
        <text>5alpha-pregnan-20beta-ol-3-one + NAD(+) = 5alpha-pregnane-3,20-dione + NADH + H(+)</text>
        <dbReference type="Rhea" id="RHEA:42008"/>
        <dbReference type="ChEBI" id="CHEBI:15378"/>
        <dbReference type="ChEBI" id="CHEBI:28952"/>
        <dbReference type="ChEBI" id="CHEBI:57540"/>
        <dbReference type="ChEBI" id="CHEBI:57945"/>
        <dbReference type="ChEBI" id="CHEBI:78594"/>
    </reaction>
    <physiologicalReaction direction="left-to-right" evidence="24">
        <dbReference type="Rhea" id="RHEA:42009"/>
    </physiologicalReaction>
</comment>
<comment type="catalytic activity">
    <reaction evidence="17">
        <text>a (3S)-3-hydroxyacyl-CoA + NAD(+) = a 3-oxoacyl-CoA + NADH + H(+)</text>
        <dbReference type="Rhea" id="RHEA:22432"/>
        <dbReference type="ChEBI" id="CHEBI:15378"/>
        <dbReference type="ChEBI" id="CHEBI:57318"/>
        <dbReference type="ChEBI" id="CHEBI:57540"/>
        <dbReference type="ChEBI" id="CHEBI:57945"/>
        <dbReference type="ChEBI" id="CHEBI:90726"/>
        <dbReference type="EC" id="1.1.1.35"/>
    </reaction>
    <physiologicalReaction direction="left-to-right" evidence="17">
        <dbReference type="Rhea" id="RHEA:22433"/>
    </physiologicalReaction>
    <physiologicalReaction direction="right-to-left" evidence="17">
        <dbReference type="Rhea" id="RHEA:22434"/>
    </physiologicalReaction>
</comment>
<evidence type="ECO:0000256" key="1">
    <source>
        <dbReference type="ARBA" id="ARBA00001947"/>
    </source>
</evidence>
<dbReference type="GO" id="GO:0008270">
    <property type="term" value="F:zinc ion binding"/>
    <property type="evidence" value="ECO:0007669"/>
    <property type="project" value="InterPro"/>
</dbReference>
<dbReference type="InterPro" id="IPR000834">
    <property type="entry name" value="Peptidase_M14"/>
</dbReference>
<dbReference type="GO" id="GO:0003857">
    <property type="term" value="F:(3S)-3-hydroxyacyl-CoA dehydrogenase (NAD+) activity"/>
    <property type="evidence" value="ECO:0007669"/>
    <property type="project" value="UniProtKB-EC"/>
</dbReference>
<comment type="cofactor">
    <cofactor evidence="1">
        <name>Zn(2+)</name>
        <dbReference type="ChEBI" id="CHEBI:29105"/>
    </cofactor>
</comment>
<dbReference type="InterPro" id="IPR011611">
    <property type="entry name" value="PfkB_dom"/>
</dbReference>
<keyword evidence="12" id="KW-0560">Oxidoreductase</keyword>
<protein>
    <recommendedName>
        <fullName evidence="27">3-hydroxyacyl-CoA dehydrogenase type-2</fullName>
        <ecNumber evidence="14">1.1.1.53</ecNumber>
        <ecNumber evidence="15">1.1.1.62</ecNumber>
    </recommendedName>
    <alternativeName>
        <fullName evidence="29">3-hydroxyacyl-CoA dehydrogenase type II</fullName>
    </alternativeName>
    <alternativeName>
        <fullName evidence="30">Mitochondrial ribonuclease P protein 2</fullName>
    </alternativeName>
    <alternativeName>
        <fullName evidence="28">Type II HADH</fullName>
    </alternativeName>
</protein>
<dbReference type="SUPFAM" id="SSF54897">
    <property type="entry name" value="Protease propeptides/inhibitors"/>
    <property type="match status" value="1"/>
</dbReference>
<evidence type="ECO:0000256" key="14">
    <source>
        <dbReference type="ARBA" id="ARBA00024071"/>
    </source>
</evidence>
<comment type="catalytic activity">
    <reaction evidence="18">
        <text>5alpha-androstane-3alpha,17beta-diol + NAD(+) = 17beta-hydroxy-5alpha-androstan-3-one + NADH + H(+)</text>
        <dbReference type="Rhea" id="RHEA:42004"/>
        <dbReference type="ChEBI" id="CHEBI:15378"/>
        <dbReference type="ChEBI" id="CHEBI:16330"/>
        <dbReference type="ChEBI" id="CHEBI:36713"/>
        <dbReference type="ChEBI" id="CHEBI:57540"/>
        <dbReference type="ChEBI" id="CHEBI:57945"/>
        <dbReference type="EC" id="1.1.1.53"/>
    </reaction>
    <physiologicalReaction direction="right-to-left" evidence="18">
        <dbReference type="Rhea" id="RHEA:42006"/>
    </physiologicalReaction>
</comment>
<evidence type="ECO:0000259" key="33">
    <source>
        <dbReference type="PROSITE" id="PS51154"/>
    </source>
</evidence>
<dbReference type="GO" id="GO:0005615">
    <property type="term" value="C:extracellular space"/>
    <property type="evidence" value="ECO:0007669"/>
    <property type="project" value="TreeGrafter"/>
</dbReference>
<dbReference type="InterPro" id="IPR036291">
    <property type="entry name" value="NAD(P)-bd_dom_sf"/>
</dbReference>
<keyword evidence="5" id="KW-0645">Protease</keyword>
<dbReference type="GO" id="GO:0006508">
    <property type="term" value="P:proteolysis"/>
    <property type="evidence" value="ECO:0007669"/>
    <property type="project" value="UniProtKB-KW"/>
</dbReference>
<dbReference type="GO" id="GO:0047044">
    <property type="term" value="F:androstan-3-alpha,17-beta-diol dehydrogenase (NAD+) activity"/>
    <property type="evidence" value="ECO:0007669"/>
    <property type="project" value="UniProtKB-EC"/>
</dbReference>
<dbReference type="PRINTS" id="PR00080">
    <property type="entry name" value="SDRFAMILY"/>
</dbReference>
<evidence type="ECO:0000256" key="9">
    <source>
        <dbReference type="ARBA" id="ARBA00022777"/>
    </source>
</evidence>
<comment type="catalytic activity">
    <reaction evidence="19">
        <text>17beta-hydroxy-5alpha-androstan-3-one + NAD(+) = 5alpha-androstan-3,17-dione + NADH + H(+)</text>
        <dbReference type="Rhea" id="RHEA:41992"/>
        <dbReference type="ChEBI" id="CHEBI:15378"/>
        <dbReference type="ChEBI" id="CHEBI:15994"/>
        <dbReference type="ChEBI" id="CHEBI:16330"/>
        <dbReference type="ChEBI" id="CHEBI:57540"/>
        <dbReference type="ChEBI" id="CHEBI:57945"/>
    </reaction>
    <physiologicalReaction direction="left-to-right" evidence="19">
        <dbReference type="Rhea" id="RHEA:41993"/>
    </physiologicalReaction>
</comment>
<evidence type="ECO:0000256" key="10">
    <source>
        <dbReference type="ARBA" id="ARBA00022801"/>
    </source>
</evidence>
<dbReference type="SUPFAM" id="SSF52949">
    <property type="entry name" value="Macro domain-like"/>
    <property type="match status" value="1"/>
</dbReference>
<evidence type="ECO:0000256" key="7">
    <source>
        <dbReference type="ARBA" id="ARBA00022723"/>
    </source>
</evidence>
<dbReference type="CDD" id="cd03860">
    <property type="entry name" value="M14_CP_A-B_like"/>
    <property type="match status" value="1"/>
</dbReference>
<evidence type="ECO:0000256" key="18">
    <source>
        <dbReference type="ARBA" id="ARBA00050365"/>
    </source>
</evidence>
<dbReference type="Pfam" id="PF00294">
    <property type="entry name" value="PfkB"/>
    <property type="match status" value="1"/>
</dbReference>
<evidence type="ECO:0000256" key="12">
    <source>
        <dbReference type="ARBA" id="ARBA00023002"/>
    </source>
</evidence>
<dbReference type="EMBL" id="OA882540">
    <property type="protein sequence ID" value="CAD7275891.1"/>
    <property type="molecule type" value="Genomic_DNA"/>
</dbReference>
<feature type="active site" description="Proton donor/acceptor" evidence="31">
    <location>
        <position position="1648"/>
    </location>
</feature>
<dbReference type="Pfam" id="PF00246">
    <property type="entry name" value="Peptidase_M14"/>
    <property type="match status" value="1"/>
</dbReference>
<keyword evidence="6" id="KW-0808">Transferase</keyword>
<feature type="region of interest" description="Disordered" evidence="32">
    <location>
        <begin position="313"/>
        <end position="362"/>
    </location>
</feature>
<dbReference type="EC" id="1.1.1.53" evidence="14"/>
<evidence type="ECO:0000256" key="30">
    <source>
        <dbReference type="ARBA" id="ARBA00082399"/>
    </source>
</evidence>
<evidence type="ECO:0000256" key="26">
    <source>
        <dbReference type="ARBA" id="ARBA00052668"/>
    </source>
</evidence>
<dbReference type="SMART" id="SM00631">
    <property type="entry name" value="Zn_pept"/>
    <property type="match status" value="1"/>
</dbReference>
<keyword evidence="9" id="KW-0418">Kinase</keyword>
<feature type="region of interest" description="Disordered" evidence="32">
    <location>
        <begin position="1"/>
        <end position="45"/>
    </location>
</feature>
<dbReference type="Gene3D" id="3.40.50.720">
    <property type="entry name" value="NAD(P)-binding Rossmann-like Domain"/>
    <property type="match status" value="1"/>
</dbReference>
<comment type="catalytic activity">
    <reaction evidence="26">
        <text>11-dehydrocorticosterone + NAD(+) = pregn-4-ene-3,11,20,21-tetraone + NADH + H(+)</text>
        <dbReference type="Rhea" id="RHEA:42020"/>
        <dbReference type="ChEBI" id="CHEBI:15378"/>
        <dbReference type="ChEBI" id="CHEBI:57540"/>
        <dbReference type="ChEBI" id="CHEBI:57945"/>
        <dbReference type="ChEBI" id="CHEBI:78600"/>
        <dbReference type="ChEBI" id="CHEBI:78601"/>
    </reaction>
    <physiologicalReaction direction="left-to-right" evidence="26">
        <dbReference type="Rhea" id="RHEA:42021"/>
    </physiologicalReaction>
</comment>
<gene>
    <name evidence="35" type="ORF">NMOB1V02_LOCUS3677</name>
</gene>
<evidence type="ECO:0000256" key="28">
    <source>
        <dbReference type="ARBA" id="ARBA00079624"/>
    </source>
</evidence>
<dbReference type="Pfam" id="PF01661">
    <property type="entry name" value="Macro"/>
    <property type="match status" value="1"/>
</dbReference>
<reference evidence="35" key="1">
    <citation type="submission" date="2020-11" db="EMBL/GenBank/DDBJ databases">
        <authorList>
            <person name="Tran Van P."/>
        </authorList>
    </citation>
    <scope>NUCLEOTIDE SEQUENCE</scope>
</reference>
<dbReference type="PROSITE" id="PS52035">
    <property type="entry name" value="PEPTIDASE_M14"/>
    <property type="match status" value="1"/>
</dbReference>
<keyword evidence="10" id="KW-0378">Hydrolase</keyword>
<evidence type="ECO:0000256" key="15">
    <source>
        <dbReference type="ARBA" id="ARBA00024072"/>
    </source>
</evidence>
<dbReference type="GO" id="GO:0004303">
    <property type="term" value="F:estradiol 17-beta-dehydrogenase [NAD(P)+] activity"/>
    <property type="evidence" value="ECO:0007669"/>
    <property type="project" value="UniProtKB-EC"/>
</dbReference>
<dbReference type="InterPro" id="IPR002347">
    <property type="entry name" value="SDR_fam"/>
</dbReference>
<feature type="region of interest" description="Disordered" evidence="32">
    <location>
        <begin position="60"/>
        <end position="114"/>
    </location>
</feature>
<comment type="catalytic activity">
    <reaction evidence="16">
        <text>17beta-estradiol + NAD(+) = estrone + NADH + H(+)</text>
        <dbReference type="Rhea" id="RHEA:24612"/>
        <dbReference type="ChEBI" id="CHEBI:15378"/>
        <dbReference type="ChEBI" id="CHEBI:16469"/>
        <dbReference type="ChEBI" id="CHEBI:17263"/>
        <dbReference type="ChEBI" id="CHEBI:57540"/>
        <dbReference type="ChEBI" id="CHEBI:57945"/>
        <dbReference type="EC" id="1.1.1.62"/>
    </reaction>
    <physiologicalReaction direction="left-to-right" evidence="16">
        <dbReference type="Rhea" id="RHEA:24613"/>
    </physiologicalReaction>
</comment>
<dbReference type="PANTHER" id="PTHR11705:SF140">
    <property type="entry name" value="FI02848P-RELATED"/>
    <property type="match status" value="1"/>
</dbReference>
<comment type="catalytic activity">
    <reaction evidence="25">
        <text>cortisone + NAD(+) = 17alpha-hydroxypregn-4-en-3,11,20-trione-21-al + NADH + H(+)</text>
        <dbReference type="Rhea" id="RHEA:42016"/>
        <dbReference type="ChEBI" id="CHEBI:15378"/>
        <dbReference type="ChEBI" id="CHEBI:16962"/>
        <dbReference type="ChEBI" id="CHEBI:57540"/>
        <dbReference type="ChEBI" id="CHEBI:57945"/>
        <dbReference type="ChEBI" id="CHEBI:78596"/>
    </reaction>
    <physiologicalReaction direction="left-to-right" evidence="25">
        <dbReference type="Rhea" id="RHEA:42017"/>
    </physiologicalReaction>
</comment>
<dbReference type="SUPFAM" id="SSF51735">
    <property type="entry name" value="NAD(P)-binding Rossmann-fold domains"/>
    <property type="match status" value="1"/>
</dbReference>
<evidence type="ECO:0000256" key="16">
    <source>
        <dbReference type="ARBA" id="ARBA00049381"/>
    </source>
</evidence>
<evidence type="ECO:0000256" key="2">
    <source>
        <dbReference type="ARBA" id="ARBA00005988"/>
    </source>
</evidence>
<evidence type="ECO:0000256" key="21">
    <source>
        <dbReference type="ARBA" id="ARBA00051004"/>
    </source>
</evidence>
<evidence type="ECO:0000256" key="25">
    <source>
        <dbReference type="ARBA" id="ARBA00052417"/>
    </source>
</evidence>
<dbReference type="Gene3D" id="3.40.630.10">
    <property type="entry name" value="Zn peptidases"/>
    <property type="match status" value="1"/>
</dbReference>
<dbReference type="PRINTS" id="PR00081">
    <property type="entry name" value="GDHRDH"/>
</dbReference>
<dbReference type="SUPFAM" id="SSF53613">
    <property type="entry name" value="Ribokinase-like"/>
    <property type="match status" value="1"/>
</dbReference>
<keyword evidence="4" id="KW-0121">Carboxypeptidase</keyword>
<dbReference type="GO" id="GO:0004181">
    <property type="term" value="F:metallocarboxypeptidase activity"/>
    <property type="evidence" value="ECO:0007669"/>
    <property type="project" value="InterPro"/>
</dbReference>
<dbReference type="EC" id="1.1.1.62" evidence="15"/>
<dbReference type="PROSITE" id="PS00132">
    <property type="entry name" value="CARBOXYPEPT_ZN_1"/>
    <property type="match status" value="1"/>
</dbReference>
<dbReference type="InterPro" id="IPR020904">
    <property type="entry name" value="Sc_DH/Rdtase_CS"/>
</dbReference>
<dbReference type="CDD" id="cd05371">
    <property type="entry name" value="HSD10-like_SDR_c"/>
    <property type="match status" value="1"/>
</dbReference>
<evidence type="ECO:0000256" key="3">
    <source>
        <dbReference type="ARBA" id="ARBA00006484"/>
    </source>
</evidence>
<dbReference type="GO" id="GO:0006796">
    <property type="term" value="P:phosphate-containing compound metabolic process"/>
    <property type="evidence" value="ECO:0007669"/>
    <property type="project" value="UniProtKB-ARBA"/>
</dbReference>
<keyword evidence="7" id="KW-0479">Metal-binding</keyword>
<dbReference type="InterPro" id="IPR043472">
    <property type="entry name" value="Macro_dom-like"/>
</dbReference>
<evidence type="ECO:0000256" key="6">
    <source>
        <dbReference type="ARBA" id="ARBA00022679"/>
    </source>
</evidence>
<comment type="similarity">
    <text evidence="2 31">Belongs to the peptidase M14 family.</text>
</comment>
<evidence type="ECO:0000256" key="31">
    <source>
        <dbReference type="PROSITE-ProRule" id="PRU01379"/>
    </source>
</evidence>
<comment type="catalytic activity">
    <reaction evidence="20">
        <text>cortisol + NAD(+) = 11beta,17alpha-dihydroxypregn-4-ene-3,20,21-trione + NADH + H(+)</text>
        <dbReference type="Rhea" id="RHEA:42012"/>
        <dbReference type="ChEBI" id="CHEBI:15378"/>
        <dbReference type="ChEBI" id="CHEBI:17650"/>
        <dbReference type="ChEBI" id="CHEBI:57540"/>
        <dbReference type="ChEBI" id="CHEBI:57945"/>
        <dbReference type="ChEBI" id="CHEBI:78595"/>
    </reaction>
    <physiologicalReaction direction="left-to-right" evidence="20">
        <dbReference type="Rhea" id="RHEA:42013"/>
    </physiologicalReaction>
</comment>
<comment type="catalytic activity">
    <reaction evidence="21">
        <text>(3S)-3-hydroxybutanoyl-CoA + NAD(+) = acetoacetyl-CoA + NADH + H(+)</text>
        <dbReference type="Rhea" id="RHEA:30799"/>
        <dbReference type="ChEBI" id="CHEBI:15378"/>
        <dbReference type="ChEBI" id="CHEBI:57286"/>
        <dbReference type="ChEBI" id="CHEBI:57316"/>
        <dbReference type="ChEBI" id="CHEBI:57540"/>
        <dbReference type="ChEBI" id="CHEBI:57945"/>
    </reaction>
    <physiologicalReaction direction="left-to-right" evidence="21">
        <dbReference type="Rhea" id="RHEA:30800"/>
    </physiologicalReaction>
    <physiologicalReaction direction="right-to-left" evidence="21">
        <dbReference type="Rhea" id="RHEA:30801"/>
    </physiologicalReaction>
</comment>
<dbReference type="Proteomes" id="UP000678499">
    <property type="component" value="Unassembled WGS sequence"/>
</dbReference>
<dbReference type="SMART" id="SM00506">
    <property type="entry name" value="A1pp"/>
    <property type="match status" value="1"/>
</dbReference>
<comment type="similarity">
    <text evidence="3">Belongs to the short-chain dehydrogenases/reductases (SDR) family.</text>
</comment>
<dbReference type="GO" id="GO:0016301">
    <property type="term" value="F:kinase activity"/>
    <property type="evidence" value="ECO:0007669"/>
    <property type="project" value="UniProtKB-KW"/>
</dbReference>
<dbReference type="Pfam" id="PF00106">
    <property type="entry name" value="adh_short"/>
    <property type="match status" value="1"/>
</dbReference>
<evidence type="ECO:0000259" key="34">
    <source>
        <dbReference type="PROSITE" id="PS52035"/>
    </source>
</evidence>
<name>A0A7R9BJY9_9CRUS</name>
<evidence type="ECO:0000256" key="23">
    <source>
        <dbReference type="ARBA" id="ARBA00051831"/>
    </source>
</evidence>
<evidence type="ECO:0000256" key="24">
    <source>
        <dbReference type="ARBA" id="ARBA00052095"/>
    </source>
</evidence>
<dbReference type="InterPro" id="IPR002589">
    <property type="entry name" value="Macro_dom"/>
</dbReference>
<comment type="catalytic activity">
    <reaction evidence="22">
        <text>3beta,7beta-dihydroxy-5beta-cholan-24-oate + NAD(+) = 3beta-hydroxy-7-oxo-5beta-cholan-24-oate + NADH + H(+)</text>
        <dbReference type="Rhea" id="RHEA:42024"/>
        <dbReference type="ChEBI" id="CHEBI:15378"/>
        <dbReference type="ChEBI" id="CHEBI:57540"/>
        <dbReference type="ChEBI" id="CHEBI:57945"/>
        <dbReference type="ChEBI" id="CHEBI:78602"/>
        <dbReference type="ChEBI" id="CHEBI:78603"/>
    </reaction>
    <physiologicalReaction direction="left-to-right" evidence="22">
        <dbReference type="Rhea" id="RHEA:42025"/>
    </physiologicalReaction>
</comment>
<dbReference type="EMBL" id="CAJPEX010000503">
    <property type="protein sequence ID" value="CAG0916043.1"/>
    <property type="molecule type" value="Genomic_DNA"/>
</dbReference>
<dbReference type="Gene3D" id="3.40.1190.20">
    <property type="match status" value="1"/>
</dbReference>
<dbReference type="InterPro" id="IPR029056">
    <property type="entry name" value="Ribokinase-like"/>
</dbReference>
<feature type="domain" description="Macro" evidence="33">
    <location>
        <begin position="1101"/>
        <end position="1276"/>
    </location>
</feature>
<dbReference type="FunFam" id="3.40.50.720:FF:000215">
    <property type="entry name" value="3-hydroxyacyl-CoA dehydrogenase type-2"/>
    <property type="match status" value="1"/>
</dbReference>
<keyword evidence="8" id="KW-0732">Signal</keyword>
<evidence type="ECO:0000256" key="5">
    <source>
        <dbReference type="ARBA" id="ARBA00022670"/>
    </source>
</evidence>
<evidence type="ECO:0000256" key="29">
    <source>
        <dbReference type="ARBA" id="ARBA00082293"/>
    </source>
</evidence>
<evidence type="ECO:0000256" key="4">
    <source>
        <dbReference type="ARBA" id="ARBA00022645"/>
    </source>
</evidence>
<dbReference type="InterPro" id="IPR002173">
    <property type="entry name" value="Carboh/pur_kinase_PfkB_CS"/>
</dbReference>
<dbReference type="PROSITE" id="PS00583">
    <property type="entry name" value="PFKB_KINASES_1"/>
    <property type="match status" value="1"/>
</dbReference>
<evidence type="ECO:0000256" key="19">
    <source>
        <dbReference type="ARBA" id="ARBA00050435"/>
    </source>
</evidence>
<proteinExistence type="inferred from homology"/>
<keyword evidence="36" id="KW-1185">Reference proteome</keyword>
<dbReference type="SUPFAM" id="SSF53187">
    <property type="entry name" value="Zn-dependent exopeptidases"/>
    <property type="match status" value="1"/>
</dbReference>
<evidence type="ECO:0000256" key="11">
    <source>
        <dbReference type="ARBA" id="ARBA00022833"/>
    </source>
</evidence>
<keyword evidence="13" id="KW-0482">Metalloprotease</keyword>
<evidence type="ECO:0000256" key="17">
    <source>
        <dbReference type="ARBA" id="ARBA00050141"/>
    </source>
</evidence>
<evidence type="ECO:0000256" key="8">
    <source>
        <dbReference type="ARBA" id="ARBA00022729"/>
    </source>
</evidence>
<evidence type="ECO:0000256" key="22">
    <source>
        <dbReference type="ARBA" id="ARBA00051637"/>
    </source>
</evidence>
<dbReference type="PANTHER" id="PTHR11705">
    <property type="entry name" value="PROTEASE FAMILY M14 CARBOXYPEPTIDASE A,B"/>
    <property type="match status" value="1"/>
</dbReference>
<accession>A0A7R9BJY9</accession>
<evidence type="ECO:0000256" key="20">
    <source>
        <dbReference type="ARBA" id="ARBA00050927"/>
    </source>
</evidence>
<dbReference type="Gene3D" id="3.40.220.10">
    <property type="entry name" value="Leucine Aminopeptidase, subunit E, domain 1"/>
    <property type="match status" value="1"/>
</dbReference>
<evidence type="ECO:0000256" key="13">
    <source>
        <dbReference type="ARBA" id="ARBA00023049"/>
    </source>
</evidence>
<feature type="domain" description="Peptidase M14" evidence="34">
    <location>
        <begin position="1396"/>
        <end position="1683"/>
    </location>
</feature>
<dbReference type="OrthoDB" id="1274115at2759"/>
<comment type="catalytic activity">
    <reaction evidence="23">
        <text>ursodeoxycholate + NAD(+) = 7-oxolithocholate + NADH + H(+)</text>
        <dbReference type="Rhea" id="RHEA:42028"/>
        <dbReference type="ChEBI" id="CHEBI:15378"/>
        <dbReference type="ChEBI" id="CHEBI:57540"/>
        <dbReference type="ChEBI" id="CHEBI:57945"/>
        <dbReference type="ChEBI" id="CHEBI:78604"/>
        <dbReference type="ChEBI" id="CHEBI:78605"/>
    </reaction>
    <physiologicalReaction direction="left-to-right" evidence="23">
        <dbReference type="Rhea" id="RHEA:42029"/>
    </physiologicalReaction>
</comment>
<evidence type="ECO:0000313" key="36">
    <source>
        <dbReference type="Proteomes" id="UP000678499"/>
    </source>
</evidence>
<evidence type="ECO:0000256" key="32">
    <source>
        <dbReference type="SAM" id="MobiDB-lite"/>
    </source>
</evidence>
<sequence>MALNSVENLIRGDDYSSPFNFESNPEKEEEFRNWSPKKRKQAKTEKFEIVYEKRRSRIPRPVKNNVCDSPELSPRHHRENRHREISSPGKLPTEIADAPNSRVPSVKAPKKLKARRPVRKKSALEAECFAPDEEDDVGFRAPDAFAENVNVQSNVRQKRRRGLKESLVRGDKRNTSHARFECEPSTSFFDTTMLSFGASDDVCVSEELPLSPTIVTLCPTNNDNCTNGCACDVRSPEVSNSVSSPVVQIDSQAIAEFQKDEEKRRKDRRRSRVFSDDPEEDKIRVLLGRRPMTTHNIRMAYLENSLDSLALKEEEEPVNNEPVVETASPAGVENSPNLRRSKRAKKPVVDPTPPEPKKKVRKTARKSLLHENIEDESVLKFIYDPARLKTEYQLQVTLLETILENSVSESKKKIARACVFPTDPVVKCLEKRKARKKMASAKGLKMTGDKKVMVVGLTCLDTISVCESFPTEDSDTRCLESRWQKGGNAANTAAVLAEFGARTEYAGVLGCDPVSSILRDWFKLEGVIHEDCQVEVCGSPSSAVILNAANGSRTILHHNPGLPELSRHHFRARLLPKLGDFDWIHFEGRNTAELLRILPELPSHLTVSIELEKPRPELLQLIEFADVLFVSKEFAAFNNCPDMTSAVKHFKQLAKESTIVVCAWGDEGAALLEHEEVLASPAYPPPVVVDTLGAGDTFNAAFIYARRKNVGLERCLEFACRVAGAKCGQAVKAGLRRYAHELFSEADTGAPSPAGISCTPRKGGKVVVCDLSSSKGGEVASQLGTNALFAPCDVTSTAEVEAALKKTTDEFGRLDAVINCAGIAVAFKTYNFNKDRPHTLEDFAKVVQVNVVGTFNVIRLAAGVMGKNEPVNGLRGCIVNTASVAAFEGQMGQAAYAASKGAIVGMTLPIARDLASQGIRCNSIAPGLFETPMLAGLPEKVKTFLASTVPCPARLGNPDEYAMLVESILSNPMINGTVIRLDGALRMQPDHVMQIVLSRLFAQSLGSTLPRHFIKCRRVPNVLPVILSRREIVRGNNPCEMDVEKVERQKREFELLKLKDRRKKYSCGDGFVCLEQIQTWKEYFQNRRDVIENLRASEASASPYSSDDLLNSRLSLWKGDITTLEIDAIVNAANERLLGGGGVDGSIHRAAGPQLLDECRTLNGCQTGNAKSTFGYNLPAKYVIHTVGPVGEKEQLLRSCYESCFQIMLENDIRSIAFPCISTGVFGYPSEKAAKCALTAIRKFLDKHGDKVDRIIICVFLTKDEQCYERLLPHFFPPSPVVFRLNFQDEQVQDMFFNEAKDHLTNDSMNVWKVIKKQADIMVAPDGIAHLNSMILSKNISSHLLLRNVKEVIKKTVVPNSRRKNVFRLYRYNRFNAINAWLDSLALTNPSVKVIKIGNSTQGKALKINAWLDSLALTNPSVKVIKIGNSTQGKALKVLKVNKGGGDKKVIFVDGGIHAREWISPATVLYLINRITGSNPDPVLDSFEWHFLPVVNPDGYEYTHTKNRLWRKTRSSQGHRSCKGVDANRNFNFHWREGPETRAVVCEETYPGKKPESEREVQALRDYIMSLKNNPEKKLAAYYSLHAYGKLWLLPYGYSKAKPKNYEDQVEVAKAGAAAILRSGDVATGTSMDWAHGVAGFPYAYTLELPPSSGRYGFVLPAKFIKPVGTATFFGISAAMDAIKRKMEENA</sequence>